<dbReference type="STRING" id="410359.Pcal_0646"/>
<feature type="transmembrane region" description="Helical" evidence="1">
    <location>
        <begin position="75"/>
        <end position="96"/>
    </location>
</feature>
<keyword evidence="3" id="KW-1185">Reference proteome</keyword>
<dbReference type="HOGENOM" id="CLU_1912427_0_0_2"/>
<dbReference type="EMBL" id="CP000561">
    <property type="protein sequence ID" value="ABO08072.1"/>
    <property type="molecule type" value="Genomic_DNA"/>
</dbReference>
<name>A3MTV5_PYRCJ</name>
<dbReference type="eggNOG" id="arCOG05546">
    <property type="taxonomic scope" value="Archaea"/>
</dbReference>
<evidence type="ECO:0008006" key="4">
    <source>
        <dbReference type="Google" id="ProtNLM"/>
    </source>
</evidence>
<dbReference type="RefSeq" id="WP_011849330.1">
    <property type="nucleotide sequence ID" value="NC_009073.1"/>
</dbReference>
<evidence type="ECO:0000313" key="3">
    <source>
        <dbReference type="Proteomes" id="UP000001431"/>
    </source>
</evidence>
<evidence type="ECO:0000313" key="2">
    <source>
        <dbReference type="EMBL" id="ABO08072.1"/>
    </source>
</evidence>
<organism evidence="2 3">
    <name type="scientific">Pyrobaculum calidifontis (strain DSM 21063 / JCM 11548 / VA1)</name>
    <dbReference type="NCBI Taxonomy" id="410359"/>
    <lineage>
        <taxon>Archaea</taxon>
        <taxon>Thermoproteota</taxon>
        <taxon>Thermoprotei</taxon>
        <taxon>Thermoproteales</taxon>
        <taxon>Thermoproteaceae</taxon>
        <taxon>Pyrobaculum</taxon>
    </lineage>
</organism>
<dbReference type="OrthoDB" id="28781at2157"/>
<dbReference type="KEGG" id="pcl:Pcal_0646"/>
<keyword evidence="1" id="KW-1133">Transmembrane helix</keyword>
<gene>
    <name evidence="2" type="ordered locus">Pcal_0646</name>
</gene>
<keyword evidence="1" id="KW-0812">Transmembrane</keyword>
<feature type="transmembrane region" description="Helical" evidence="1">
    <location>
        <begin position="6"/>
        <end position="29"/>
    </location>
</feature>
<accession>A3MTV5</accession>
<feature type="transmembrane region" description="Helical" evidence="1">
    <location>
        <begin position="108"/>
        <end position="128"/>
    </location>
</feature>
<keyword evidence="1" id="KW-0472">Membrane</keyword>
<dbReference type="Proteomes" id="UP000001431">
    <property type="component" value="Chromosome"/>
</dbReference>
<reference evidence="2" key="1">
    <citation type="submission" date="2007-02" db="EMBL/GenBank/DDBJ databases">
        <title>Complete sequence of Pyrobaculum calidifontis JCM 11548.</title>
        <authorList>
            <consortium name="US DOE Joint Genome Institute"/>
            <person name="Copeland A."/>
            <person name="Lucas S."/>
            <person name="Lapidus A."/>
            <person name="Barry K."/>
            <person name="Glavina del Rio T."/>
            <person name="Dalin E."/>
            <person name="Tice H."/>
            <person name="Pitluck S."/>
            <person name="Chain P."/>
            <person name="Malfatti S."/>
            <person name="Shin M."/>
            <person name="Vergez L."/>
            <person name="Schmutz J."/>
            <person name="Larimer F."/>
            <person name="Land M."/>
            <person name="Hauser L."/>
            <person name="Kyrpides N."/>
            <person name="Mikhailova N."/>
            <person name="Cozen A.E."/>
            <person name="Fitz-Gibbon S.T."/>
            <person name="House C.H."/>
            <person name="Saltikov C."/>
            <person name="Lowe T.M."/>
            <person name="Richardson P."/>
        </authorList>
    </citation>
    <scope>NUCLEOTIDE SEQUENCE [LARGE SCALE GENOMIC DNA]</scope>
    <source>
        <strain evidence="2">JCM 11548</strain>
    </source>
</reference>
<evidence type="ECO:0000256" key="1">
    <source>
        <dbReference type="SAM" id="Phobius"/>
    </source>
</evidence>
<dbReference type="GeneID" id="4908518"/>
<feature type="transmembrane region" description="Helical" evidence="1">
    <location>
        <begin position="49"/>
        <end position="69"/>
    </location>
</feature>
<proteinExistence type="predicted"/>
<protein>
    <recommendedName>
        <fullName evidence="4">Integral membrane protein</fullName>
    </recommendedName>
</protein>
<sequence>MGLGDVLLVLHVLGIVGWAGLTTGAYFVLREWRPREVPKSYQRLVHLEAAAGALVFATGVAMAVYLYGFPKSPLWIHWALGIAIVVGLLEVFHVYAVRRWPLERYVRLANRLVPVWAAVLVLMLWLMVAKPF</sequence>
<dbReference type="AlphaFoldDB" id="A3MTV5"/>